<feature type="transmembrane region" description="Helical" evidence="2">
    <location>
        <begin position="71"/>
        <end position="90"/>
    </location>
</feature>
<accession>A0A1F5N514</accession>
<dbReference type="Proteomes" id="UP000177057">
    <property type="component" value="Unassembled WGS sequence"/>
</dbReference>
<keyword evidence="2" id="KW-0472">Membrane</keyword>
<name>A0A1F5N514_9BACT</name>
<dbReference type="STRING" id="1797794.A3H40_01140"/>
<dbReference type="EMBL" id="MFDV01000006">
    <property type="protein sequence ID" value="OGE72642.1"/>
    <property type="molecule type" value="Genomic_DNA"/>
</dbReference>
<organism evidence="3 4">
    <name type="scientific">Candidatus Daviesbacteria bacterium RIFCSPLOWO2_02_FULL_38_15</name>
    <dbReference type="NCBI Taxonomy" id="1797794"/>
    <lineage>
        <taxon>Bacteria</taxon>
        <taxon>Candidatus Daviesiibacteriota</taxon>
    </lineage>
</organism>
<proteinExistence type="predicted"/>
<reference evidence="3 4" key="1">
    <citation type="journal article" date="2016" name="Nat. Commun.">
        <title>Thousands of microbial genomes shed light on interconnected biogeochemical processes in an aquifer system.</title>
        <authorList>
            <person name="Anantharaman K."/>
            <person name="Brown C.T."/>
            <person name="Hug L.A."/>
            <person name="Sharon I."/>
            <person name="Castelle C.J."/>
            <person name="Probst A.J."/>
            <person name="Thomas B.C."/>
            <person name="Singh A."/>
            <person name="Wilkins M.J."/>
            <person name="Karaoz U."/>
            <person name="Brodie E.L."/>
            <person name="Williams K.H."/>
            <person name="Hubbard S.S."/>
            <person name="Banfield J.F."/>
        </authorList>
    </citation>
    <scope>NUCLEOTIDE SEQUENCE [LARGE SCALE GENOMIC DNA]</scope>
</reference>
<gene>
    <name evidence="3" type="ORF">A3H40_01140</name>
</gene>
<evidence type="ECO:0000256" key="2">
    <source>
        <dbReference type="SAM" id="Phobius"/>
    </source>
</evidence>
<protein>
    <submittedName>
        <fullName evidence="3">Uncharacterized protein</fullName>
    </submittedName>
</protein>
<evidence type="ECO:0000313" key="4">
    <source>
        <dbReference type="Proteomes" id="UP000177057"/>
    </source>
</evidence>
<evidence type="ECO:0000313" key="3">
    <source>
        <dbReference type="EMBL" id="OGE72642.1"/>
    </source>
</evidence>
<keyword evidence="2" id="KW-0812">Transmembrane</keyword>
<sequence>MPIQINSKQSDLEKRLKILRQQVYGKNSENSEKLRQPDNSESPILRYSDTPSSSGKVQSDTAFLYHDLRKIFALSVLAIGTQIILFIIYFERR</sequence>
<feature type="compositionally biased region" description="Basic and acidic residues" evidence="1">
    <location>
        <begin position="29"/>
        <end position="38"/>
    </location>
</feature>
<comment type="caution">
    <text evidence="3">The sequence shown here is derived from an EMBL/GenBank/DDBJ whole genome shotgun (WGS) entry which is preliminary data.</text>
</comment>
<evidence type="ECO:0000256" key="1">
    <source>
        <dbReference type="SAM" id="MobiDB-lite"/>
    </source>
</evidence>
<dbReference type="AlphaFoldDB" id="A0A1F5N514"/>
<keyword evidence="2" id="KW-1133">Transmembrane helix</keyword>
<feature type="region of interest" description="Disordered" evidence="1">
    <location>
        <begin position="23"/>
        <end position="57"/>
    </location>
</feature>